<accession>A0AAV7RN88</accession>
<proteinExistence type="predicted"/>
<dbReference type="EMBL" id="JANPWB010000009">
    <property type="protein sequence ID" value="KAJ1152358.1"/>
    <property type="molecule type" value="Genomic_DNA"/>
</dbReference>
<sequence length="112" mass="12926">MAYFIPSSVWALSEKLANYVVGRIRKPIEKESKTASGRNTLPWVERRWVIGRVRTEHQCDLRDKRGQGDTNDGPHYGLLIADWLMHGTVKPLDVIVLFTSFTIFHGHSSLYW</sequence>
<evidence type="ECO:0000313" key="1">
    <source>
        <dbReference type="EMBL" id="KAJ1152358.1"/>
    </source>
</evidence>
<organism evidence="1 2">
    <name type="scientific">Pleurodeles waltl</name>
    <name type="common">Iberian ribbed newt</name>
    <dbReference type="NCBI Taxonomy" id="8319"/>
    <lineage>
        <taxon>Eukaryota</taxon>
        <taxon>Metazoa</taxon>
        <taxon>Chordata</taxon>
        <taxon>Craniata</taxon>
        <taxon>Vertebrata</taxon>
        <taxon>Euteleostomi</taxon>
        <taxon>Amphibia</taxon>
        <taxon>Batrachia</taxon>
        <taxon>Caudata</taxon>
        <taxon>Salamandroidea</taxon>
        <taxon>Salamandridae</taxon>
        <taxon>Pleurodelinae</taxon>
        <taxon>Pleurodeles</taxon>
    </lineage>
</organism>
<comment type="caution">
    <text evidence="1">The sequence shown here is derived from an EMBL/GenBank/DDBJ whole genome shotgun (WGS) entry which is preliminary data.</text>
</comment>
<keyword evidence="2" id="KW-1185">Reference proteome</keyword>
<gene>
    <name evidence="1" type="ORF">NDU88_005133</name>
</gene>
<reference evidence="1" key="1">
    <citation type="journal article" date="2022" name="bioRxiv">
        <title>Sequencing and chromosome-scale assembly of the giantPleurodeles waltlgenome.</title>
        <authorList>
            <person name="Brown T."/>
            <person name="Elewa A."/>
            <person name="Iarovenko S."/>
            <person name="Subramanian E."/>
            <person name="Araus A.J."/>
            <person name="Petzold A."/>
            <person name="Susuki M."/>
            <person name="Suzuki K.-i.T."/>
            <person name="Hayashi T."/>
            <person name="Toyoda A."/>
            <person name="Oliveira C."/>
            <person name="Osipova E."/>
            <person name="Leigh N.D."/>
            <person name="Simon A."/>
            <person name="Yun M.H."/>
        </authorList>
    </citation>
    <scope>NUCLEOTIDE SEQUENCE</scope>
    <source>
        <strain evidence="1">20211129_DDA</strain>
        <tissue evidence="1">Liver</tissue>
    </source>
</reference>
<evidence type="ECO:0000313" key="2">
    <source>
        <dbReference type="Proteomes" id="UP001066276"/>
    </source>
</evidence>
<protein>
    <submittedName>
        <fullName evidence="1">Uncharacterized protein</fullName>
    </submittedName>
</protein>
<name>A0AAV7RN88_PLEWA</name>
<dbReference type="AlphaFoldDB" id="A0AAV7RN88"/>
<dbReference type="Proteomes" id="UP001066276">
    <property type="component" value="Chromosome 5"/>
</dbReference>